<dbReference type="OrthoDB" id="8687098at2"/>
<evidence type="ECO:0000256" key="6">
    <source>
        <dbReference type="ARBA" id="ARBA00022475"/>
    </source>
</evidence>
<keyword evidence="9 12" id="KW-0653">Protein transport</keyword>
<dbReference type="Proteomes" id="UP000664048">
    <property type="component" value="Unassembled WGS sequence"/>
</dbReference>
<dbReference type="GeneID" id="93194941"/>
<evidence type="ECO:0000256" key="3">
    <source>
        <dbReference type="ARBA" id="ARBA00005811"/>
    </source>
</evidence>
<evidence type="ECO:0000256" key="5">
    <source>
        <dbReference type="ARBA" id="ARBA00022448"/>
    </source>
</evidence>
<evidence type="ECO:0000256" key="9">
    <source>
        <dbReference type="ARBA" id="ARBA00022927"/>
    </source>
</evidence>
<evidence type="ECO:0000313" key="14">
    <source>
        <dbReference type="EMBL" id="MBK1931465.1"/>
    </source>
</evidence>
<dbReference type="Proteomes" id="UP001220209">
    <property type="component" value="Chromosome 3"/>
</dbReference>
<dbReference type="RefSeq" id="WP_039371786.1">
    <property type="nucleotide sequence ID" value="NZ_AP018359.1"/>
</dbReference>
<proteinExistence type="inferred from homology"/>
<dbReference type="Gene3D" id="3.30.420.270">
    <property type="match status" value="1"/>
</dbReference>
<reference evidence="16 19" key="3">
    <citation type="submission" date="2021-12" db="EMBL/GenBank/DDBJ databases">
        <title>Genomic and phenotypic characterization of three Burkholderia contaminans isolates recovered from different sources.</title>
        <authorList>
            <person name="Lopez De Volder A."/>
            <person name="Fan Y."/>
            <person name="Nunvar J."/>
            <person name="Herrera T."/>
            <person name="Timp W."/>
            <person name="Degrossi J."/>
        </authorList>
    </citation>
    <scope>NUCLEOTIDE SEQUENCE [LARGE SCALE GENOMIC DNA]</scope>
    <source>
        <strain evidence="16 19">LMG 23361</strain>
    </source>
</reference>
<dbReference type="Pfam" id="PF02472">
    <property type="entry name" value="ExbD"/>
    <property type="match status" value="1"/>
</dbReference>
<keyword evidence="18" id="KW-1185">Reference proteome</keyword>
<comment type="similarity">
    <text evidence="3 12">Belongs to the ExbD/TolR family.</text>
</comment>
<sequence length="143" mass="15135">MSRSAGARAGRDEPDVMVDINTTPLIDVMLVLLIMLIITIPIQMHSVKMNLPVGNPPVPPHPPQVVQIDVGADGSVNWNGVAVHGGAGLDAKFRAVAAEADQDEIRLRPDKAAPYRAVAEVLASAQREGATKIGLIGSEQFTQ</sequence>
<dbReference type="PANTHER" id="PTHR30558">
    <property type="entry name" value="EXBD MEMBRANE COMPONENT OF PMF-DRIVEN MACROMOLECULE IMPORT SYSTEM"/>
    <property type="match status" value="1"/>
</dbReference>
<keyword evidence="8 12" id="KW-0812">Transmembrane</keyword>
<dbReference type="GO" id="GO:0015031">
    <property type="term" value="P:protein transport"/>
    <property type="evidence" value="ECO:0007669"/>
    <property type="project" value="UniProtKB-KW"/>
</dbReference>
<comment type="function">
    <text evidence="1">Involved in the TonB-dependent energy-dependent transport of various receptor-bound substrates.</text>
</comment>
<reference evidence="14" key="1">
    <citation type="submission" date="2021-01" db="EMBL/GenBank/DDBJ databases">
        <title>Outbreak of Burkholderia contaminns endophthalmitis traced to a clinical ventilation system.</title>
        <authorList>
            <person name="Lipuma J."/>
            <person name="Spilker T."/>
            <person name="Kratholm J."/>
        </authorList>
    </citation>
    <scope>NUCLEOTIDE SEQUENCE</scope>
    <source>
        <strain evidence="14">HI4954</strain>
    </source>
</reference>
<comment type="subunit">
    <text evidence="4">The accessory proteins ExbB and ExbD seem to form a complex with TonB.</text>
</comment>
<evidence type="ECO:0000256" key="2">
    <source>
        <dbReference type="ARBA" id="ARBA00004249"/>
    </source>
</evidence>
<dbReference type="GO" id="GO:0022857">
    <property type="term" value="F:transmembrane transporter activity"/>
    <property type="evidence" value="ECO:0007669"/>
    <property type="project" value="InterPro"/>
</dbReference>
<evidence type="ECO:0000256" key="13">
    <source>
        <dbReference type="SAM" id="Phobius"/>
    </source>
</evidence>
<keyword evidence="7" id="KW-0997">Cell inner membrane</keyword>
<name>A0A1E3FXK8_9BURK</name>
<dbReference type="EMBL" id="CP090642">
    <property type="protein sequence ID" value="WFN23235.1"/>
    <property type="molecule type" value="Genomic_DNA"/>
</dbReference>
<gene>
    <name evidence="15" type="ORF">J4M89_17920</name>
    <name evidence="14" type="ORF">JIN94_16380</name>
    <name evidence="16" type="ORF">LXE91_35475</name>
</gene>
<organism evidence="14 17">
    <name type="scientific">Burkholderia contaminans</name>
    <dbReference type="NCBI Taxonomy" id="488447"/>
    <lineage>
        <taxon>Bacteria</taxon>
        <taxon>Pseudomonadati</taxon>
        <taxon>Pseudomonadota</taxon>
        <taxon>Betaproteobacteria</taxon>
        <taxon>Burkholderiales</taxon>
        <taxon>Burkholderiaceae</taxon>
        <taxon>Burkholderia</taxon>
        <taxon>Burkholderia cepacia complex</taxon>
    </lineage>
</organism>
<evidence type="ECO:0000256" key="10">
    <source>
        <dbReference type="ARBA" id="ARBA00022989"/>
    </source>
</evidence>
<comment type="subcellular location">
    <subcellularLocation>
        <location evidence="2">Cell inner membrane</location>
        <topology evidence="2">Single-pass type II membrane protein</topology>
    </subcellularLocation>
    <subcellularLocation>
        <location evidence="12">Cell membrane</location>
        <topology evidence="12">Single-pass type II membrane protein</topology>
    </subcellularLocation>
</comment>
<dbReference type="GO" id="GO:0005886">
    <property type="term" value="C:plasma membrane"/>
    <property type="evidence" value="ECO:0007669"/>
    <property type="project" value="UniProtKB-SubCell"/>
</dbReference>
<dbReference type="EMBL" id="JAGEMX010000005">
    <property type="protein sequence ID" value="MBO1831253.1"/>
    <property type="molecule type" value="Genomic_DNA"/>
</dbReference>
<evidence type="ECO:0000313" key="17">
    <source>
        <dbReference type="Proteomes" id="UP000611459"/>
    </source>
</evidence>
<evidence type="ECO:0000256" key="4">
    <source>
        <dbReference type="ARBA" id="ARBA00011471"/>
    </source>
</evidence>
<evidence type="ECO:0000313" key="15">
    <source>
        <dbReference type="EMBL" id="MBO1831253.1"/>
    </source>
</evidence>
<dbReference type="InterPro" id="IPR003400">
    <property type="entry name" value="ExbD"/>
</dbReference>
<evidence type="ECO:0000256" key="1">
    <source>
        <dbReference type="ARBA" id="ARBA00003540"/>
    </source>
</evidence>
<evidence type="ECO:0000313" key="16">
    <source>
        <dbReference type="EMBL" id="WFN23235.1"/>
    </source>
</evidence>
<evidence type="ECO:0000313" key="18">
    <source>
        <dbReference type="Proteomes" id="UP000664048"/>
    </source>
</evidence>
<reference evidence="15 18" key="2">
    <citation type="submission" date="2021-03" db="EMBL/GenBank/DDBJ databases">
        <title>Clinical course, treatment and visual outcome of an outbreak of Burkholderia contaminans endophthalmitis following cataract surgery.</title>
        <authorList>
            <person name="Lind C."/>
            <person name="Olsen K."/>
            <person name="Angelsen N.K."/>
            <person name="Krefting E.A."/>
            <person name="Fossen K."/>
            <person name="Gravningen K."/>
            <person name="Depoorter E."/>
            <person name="Vandamme P."/>
            <person name="Bertelsen G."/>
        </authorList>
    </citation>
    <scope>NUCLEOTIDE SEQUENCE [LARGE SCALE GENOMIC DNA]</scope>
    <source>
        <strain evidence="15 18">51242556</strain>
    </source>
</reference>
<keyword evidence="11 13" id="KW-0472">Membrane</keyword>
<evidence type="ECO:0000256" key="8">
    <source>
        <dbReference type="ARBA" id="ARBA00022692"/>
    </source>
</evidence>
<feature type="transmembrane region" description="Helical" evidence="13">
    <location>
        <begin position="20"/>
        <end position="42"/>
    </location>
</feature>
<dbReference type="Proteomes" id="UP000611459">
    <property type="component" value="Unassembled WGS sequence"/>
</dbReference>
<keyword evidence="5 12" id="KW-0813">Transport</keyword>
<accession>A0A1E3FXK8</accession>
<protein>
    <submittedName>
        <fullName evidence="14">Biopolymer transporter ExbD</fullName>
    </submittedName>
</protein>
<keyword evidence="10 13" id="KW-1133">Transmembrane helix</keyword>
<evidence type="ECO:0000313" key="19">
    <source>
        <dbReference type="Proteomes" id="UP001220209"/>
    </source>
</evidence>
<keyword evidence="6" id="KW-1003">Cell membrane</keyword>
<evidence type="ECO:0000256" key="7">
    <source>
        <dbReference type="ARBA" id="ARBA00022519"/>
    </source>
</evidence>
<dbReference type="PANTHER" id="PTHR30558:SF12">
    <property type="entry name" value="BIOPOLYMER TRANSPORT PROTEIN EXBD"/>
    <property type="match status" value="1"/>
</dbReference>
<evidence type="ECO:0000256" key="11">
    <source>
        <dbReference type="ARBA" id="ARBA00023136"/>
    </source>
</evidence>
<dbReference type="AlphaFoldDB" id="A0A1E3FXK8"/>
<evidence type="ECO:0000256" key="12">
    <source>
        <dbReference type="RuleBase" id="RU003879"/>
    </source>
</evidence>
<dbReference type="EMBL" id="JAENIB010000005">
    <property type="protein sequence ID" value="MBK1931465.1"/>
    <property type="molecule type" value="Genomic_DNA"/>
</dbReference>